<keyword evidence="2" id="KW-1185">Reference proteome</keyword>
<dbReference type="GeneID" id="29672849"/>
<dbReference type="RefSeq" id="WP_012858893.1">
    <property type="nucleotide sequence ID" value="NC_013515.1"/>
</dbReference>
<accession>D1AYG8</accession>
<name>D1AYG8_STRM9</name>
<dbReference type="AlphaFoldDB" id="D1AYG8"/>
<dbReference type="EMBL" id="CP001779">
    <property type="protein sequence ID" value="ACZ01344.1"/>
    <property type="molecule type" value="Genomic_DNA"/>
</dbReference>
<dbReference type="Proteomes" id="UP000002072">
    <property type="component" value="Chromosome"/>
</dbReference>
<evidence type="ECO:0008006" key="3">
    <source>
        <dbReference type="Google" id="ProtNLM"/>
    </source>
</evidence>
<organism evidence="1 2">
    <name type="scientific">Streptobacillus moniliformis (strain ATCC 14647 / DSM 12112 / NCTC 10651 / 9901)</name>
    <dbReference type="NCBI Taxonomy" id="519441"/>
    <lineage>
        <taxon>Bacteria</taxon>
        <taxon>Fusobacteriati</taxon>
        <taxon>Fusobacteriota</taxon>
        <taxon>Fusobacteriia</taxon>
        <taxon>Fusobacteriales</taxon>
        <taxon>Leptotrichiaceae</taxon>
        <taxon>Streptobacillus</taxon>
    </lineage>
</organism>
<dbReference type="STRING" id="519441.Smon_0877"/>
<evidence type="ECO:0000313" key="1">
    <source>
        <dbReference type="EMBL" id="ACZ01344.1"/>
    </source>
</evidence>
<dbReference type="KEGG" id="smf:Smon_0877"/>
<protein>
    <recommendedName>
        <fullName evidence="3">Conjugal transfer protein TraD</fullName>
    </recommendedName>
</protein>
<proteinExistence type="predicted"/>
<dbReference type="InterPro" id="IPR009444">
    <property type="entry name" value="Conjugal_tfr_TraD_a-type"/>
</dbReference>
<sequence>MKHIEDIAFKLIKENRKNKSDIEKENKKITRKERAHKLIQLGTLFTLLEIDNENHDLLIGLLMSYYSLTEIEKEELKERGKIFRIERAKLLEEEKKKNEGSKK</sequence>
<dbReference type="HOGENOM" id="CLU_2358523_0_0_0"/>
<dbReference type="OrthoDB" id="6688220at2"/>
<reference evidence="1 2" key="1">
    <citation type="journal article" date="2009" name="Stand. Genomic Sci.">
        <title>Complete genome sequence of Streptobacillus moniliformis type strain (9901T).</title>
        <authorList>
            <person name="Nolan M."/>
            <person name="Gronow S."/>
            <person name="Lapidus A."/>
            <person name="Ivanova N."/>
            <person name="Copeland A."/>
            <person name="Lucas S."/>
            <person name="Del Rio T.G."/>
            <person name="Chen F."/>
            <person name="Tice H."/>
            <person name="Pitluck S."/>
            <person name="Cheng J.F."/>
            <person name="Sims D."/>
            <person name="Meincke L."/>
            <person name="Bruce D."/>
            <person name="Goodwin L."/>
            <person name="Brettin T."/>
            <person name="Han C."/>
            <person name="Detter J.C."/>
            <person name="Ovchinikova G."/>
            <person name="Pati A."/>
            <person name="Mavromatis K."/>
            <person name="Mikhailova N."/>
            <person name="Chen A."/>
            <person name="Palaniappan K."/>
            <person name="Land M."/>
            <person name="Hauser L."/>
            <person name="Chang Y.J."/>
            <person name="Jeffries C.D."/>
            <person name="Rohde M."/>
            <person name="Sproer C."/>
            <person name="Goker M."/>
            <person name="Bristow J."/>
            <person name="Eisen J.A."/>
            <person name="Markowitz V."/>
            <person name="Hugenholtz P."/>
            <person name="Kyrpides N.C."/>
            <person name="Klenk H.P."/>
            <person name="Chain P."/>
        </authorList>
    </citation>
    <scope>NUCLEOTIDE SEQUENCE [LARGE SCALE GENOMIC DNA]</scope>
    <source>
        <strain evidence="2">ATCC 14647 / DSM 12112 / NCTC 10651 / 9901</strain>
    </source>
</reference>
<dbReference type="Pfam" id="PF06412">
    <property type="entry name" value="TraD"/>
    <property type="match status" value="1"/>
</dbReference>
<gene>
    <name evidence="1" type="ordered locus">Smon_0877</name>
</gene>
<evidence type="ECO:0000313" key="2">
    <source>
        <dbReference type="Proteomes" id="UP000002072"/>
    </source>
</evidence>